<comment type="caution">
    <text evidence="1">The sequence shown here is derived from an EMBL/GenBank/DDBJ whole genome shotgun (WGS) entry which is preliminary data.</text>
</comment>
<proteinExistence type="predicted"/>
<reference evidence="1 2" key="1">
    <citation type="journal article" date="2019" name="Sci. Rep.">
        <title>Orb-weaving spider Araneus ventricosus genome elucidates the spidroin gene catalogue.</title>
        <authorList>
            <person name="Kono N."/>
            <person name="Nakamura H."/>
            <person name="Ohtoshi R."/>
            <person name="Moran D.A.P."/>
            <person name="Shinohara A."/>
            <person name="Yoshida Y."/>
            <person name="Fujiwara M."/>
            <person name="Mori M."/>
            <person name="Tomita M."/>
            <person name="Arakawa K."/>
        </authorList>
    </citation>
    <scope>NUCLEOTIDE SEQUENCE [LARGE SCALE GENOMIC DNA]</scope>
</reference>
<dbReference type="EMBL" id="BGPR01000783">
    <property type="protein sequence ID" value="GBM35358.1"/>
    <property type="molecule type" value="Genomic_DNA"/>
</dbReference>
<evidence type="ECO:0000313" key="1">
    <source>
        <dbReference type="EMBL" id="GBM35358.1"/>
    </source>
</evidence>
<sequence>MTANEKCSEWRGPCVQRRLVSTGRCRITAQEIRVAAGTCANYLDSWSANVRENSGRPARKSQNCGVIERQRASTELGDWSRHCSQLRTVAEAGNALTEMNSECVRTLRRAGNVYARSTRTCQCLQAASSISG</sequence>
<name>A0A4Y2F4B2_ARAVE</name>
<gene>
    <name evidence="1" type="ORF">AVEN_90678_1</name>
</gene>
<evidence type="ECO:0000313" key="2">
    <source>
        <dbReference type="Proteomes" id="UP000499080"/>
    </source>
</evidence>
<dbReference type="AlphaFoldDB" id="A0A4Y2F4B2"/>
<organism evidence="1 2">
    <name type="scientific">Araneus ventricosus</name>
    <name type="common">Orbweaver spider</name>
    <name type="synonym">Epeira ventricosa</name>
    <dbReference type="NCBI Taxonomy" id="182803"/>
    <lineage>
        <taxon>Eukaryota</taxon>
        <taxon>Metazoa</taxon>
        <taxon>Ecdysozoa</taxon>
        <taxon>Arthropoda</taxon>
        <taxon>Chelicerata</taxon>
        <taxon>Arachnida</taxon>
        <taxon>Araneae</taxon>
        <taxon>Araneomorphae</taxon>
        <taxon>Entelegynae</taxon>
        <taxon>Araneoidea</taxon>
        <taxon>Araneidae</taxon>
        <taxon>Araneus</taxon>
    </lineage>
</organism>
<keyword evidence="2" id="KW-1185">Reference proteome</keyword>
<accession>A0A4Y2F4B2</accession>
<dbReference type="Proteomes" id="UP000499080">
    <property type="component" value="Unassembled WGS sequence"/>
</dbReference>
<protein>
    <submittedName>
        <fullName evidence="1">Uncharacterized protein</fullName>
    </submittedName>
</protein>